<organism evidence="1 2">
    <name type="scientific">Chryseobacterium bernardetii</name>
    <dbReference type="NCBI Taxonomy" id="1241978"/>
    <lineage>
        <taxon>Bacteria</taxon>
        <taxon>Pseudomonadati</taxon>
        <taxon>Bacteroidota</taxon>
        <taxon>Flavobacteriia</taxon>
        <taxon>Flavobacteriales</taxon>
        <taxon>Weeksellaceae</taxon>
        <taxon>Chryseobacterium group</taxon>
        <taxon>Chryseobacterium</taxon>
    </lineage>
</organism>
<dbReference type="EMBL" id="JAVDRG010000002">
    <property type="protein sequence ID" value="MDR6441410.1"/>
    <property type="molecule type" value="Genomic_DNA"/>
</dbReference>
<proteinExistence type="predicted"/>
<accession>A0ACC6IUK4</accession>
<protein>
    <submittedName>
        <fullName evidence="1">Thiol-disulfide isomerase/thioredoxin</fullName>
    </submittedName>
</protein>
<evidence type="ECO:0000313" key="2">
    <source>
        <dbReference type="Proteomes" id="UP001184376"/>
    </source>
</evidence>
<evidence type="ECO:0000313" key="1">
    <source>
        <dbReference type="EMBL" id="MDR6441410.1"/>
    </source>
</evidence>
<keyword evidence="2" id="KW-1185">Reference proteome</keyword>
<keyword evidence="1" id="KW-0413">Isomerase</keyword>
<comment type="caution">
    <text evidence="1">The sequence shown here is derived from an EMBL/GenBank/DDBJ whole genome shotgun (WGS) entry which is preliminary data.</text>
</comment>
<sequence length="472" mass="53472">MYYTNKLIWLIIFSFTVTGISGQSINMYFPQFAGKTYDFITFVGKDTKVQKGTIPQNGRFILNVPKEFSPYKGMSRWLITNTQEGGGLDMIIPGHDFSIECVSAVPDNKNIIYKDNDENSLLDSQYKQQKSIVDQFTAMAMVTRAYPKDNKNYNLYQQELTLQKNNYSDFQKSLLKKEDYASNFLRIVNLTNGLGAVLKENEEDNGKEIVRTITKDISWDALFTSGHWDSVIEMFTALEEKKDEGTIFMQDFKRIGDRISDVKLYTAFAERVTYYLTKSGNDNIITKLSPIILNSGKVSSYAGVMAVYQKATVGGKAPELTISSQKISEQSRRILDFTDKSYKKTLVVFYASDCGHCDAVMKELSTKQDELIKSGIRIVAISADSDQKVFEETSKSMQWKGLLSCDLQGMKGSNFINYGVQATPTLFVIDQQGKIVTRESTVELVLKALADPSTELWRKIRRPPRPYVAPQQ</sequence>
<name>A0ACC6IUK4_9FLAO</name>
<dbReference type="Proteomes" id="UP001184376">
    <property type="component" value="Unassembled WGS sequence"/>
</dbReference>
<gene>
    <name evidence="1" type="ORF">J2795_002110</name>
</gene>
<reference evidence="1" key="1">
    <citation type="submission" date="2023-07" db="EMBL/GenBank/DDBJ databases">
        <title>Sorghum-associated microbial communities from plants grown in Nebraska, USA.</title>
        <authorList>
            <person name="Schachtman D."/>
        </authorList>
    </citation>
    <scope>NUCLEOTIDE SEQUENCE</scope>
    <source>
        <strain evidence="1">DS1280</strain>
    </source>
</reference>